<organism evidence="4 5">
    <name type="scientific">Cytobacillus spartinae</name>
    <dbReference type="NCBI Taxonomy" id="3299023"/>
    <lineage>
        <taxon>Bacteria</taxon>
        <taxon>Bacillati</taxon>
        <taxon>Bacillota</taxon>
        <taxon>Bacilli</taxon>
        <taxon>Bacillales</taxon>
        <taxon>Bacillaceae</taxon>
        <taxon>Cytobacillus</taxon>
    </lineage>
</organism>
<dbReference type="Gene3D" id="3.40.50.850">
    <property type="entry name" value="Isochorismatase-like"/>
    <property type="match status" value="1"/>
</dbReference>
<accession>A0ABW6KHQ3</accession>
<dbReference type="Proteomes" id="UP001601059">
    <property type="component" value="Unassembled WGS sequence"/>
</dbReference>
<proteinExistence type="inferred from homology"/>
<reference evidence="4 5" key="1">
    <citation type="submission" date="2024-08" db="EMBL/GenBank/DDBJ databases">
        <title>Two novel Cytobacillus novel species.</title>
        <authorList>
            <person name="Liu G."/>
        </authorList>
    </citation>
    <scope>NUCLEOTIDE SEQUENCE [LARGE SCALE GENOMIC DNA]</scope>
    <source>
        <strain evidence="4 5">FJAT-54145</strain>
    </source>
</reference>
<dbReference type="SUPFAM" id="SSF52499">
    <property type="entry name" value="Isochorismatase-like hydrolases"/>
    <property type="match status" value="1"/>
</dbReference>
<protein>
    <submittedName>
        <fullName evidence="4">Cysteine hydrolase family protein</fullName>
        <ecNumber evidence="4">3.-.-.-</ecNumber>
    </submittedName>
</protein>
<dbReference type="InterPro" id="IPR050272">
    <property type="entry name" value="Isochorismatase-like_hydrls"/>
</dbReference>
<dbReference type="Pfam" id="PF00857">
    <property type="entry name" value="Isochorismatase"/>
    <property type="match status" value="1"/>
</dbReference>
<gene>
    <name evidence="4" type="ORF">ACFYKX_19385</name>
</gene>
<evidence type="ECO:0000256" key="2">
    <source>
        <dbReference type="ARBA" id="ARBA00022801"/>
    </source>
</evidence>
<dbReference type="InterPro" id="IPR036380">
    <property type="entry name" value="Isochorismatase-like_sf"/>
</dbReference>
<evidence type="ECO:0000313" key="5">
    <source>
        <dbReference type="Proteomes" id="UP001601059"/>
    </source>
</evidence>
<evidence type="ECO:0000256" key="1">
    <source>
        <dbReference type="ARBA" id="ARBA00006336"/>
    </source>
</evidence>
<dbReference type="CDD" id="cd01014">
    <property type="entry name" value="nicotinamidase_related"/>
    <property type="match status" value="1"/>
</dbReference>
<feature type="domain" description="Isochorismatase-like" evidence="3">
    <location>
        <begin position="7"/>
        <end position="177"/>
    </location>
</feature>
<comment type="similarity">
    <text evidence="1">Belongs to the isochorismatase family.</text>
</comment>
<name>A0ABW6KHQ3_9BACI</name>
<sequence length="185" mass="21184">MEKNVPLIVIDVQKAFHHPKWGERNNPEAEKNIERLINAWRETNRPIIFVAHISERKESLFYREDIGSEFQDFIRPMPEDLVIEKSVNSAFIGTNLEEILINMNCPNVIICGLTTNHCVETTTRMAGNFGFNPVLVSDAAATFDRVGPDGKKYRAEDIHQMTLVNLNEEFAEIVDTETLIKRLVD</sequence>
<dbReference type="EMBL" id="JBIACK010000011">
    <property type="protein sequence ID" value="MFE8702770.1"/>
    <property type="molecule type" value="Genomic_DNA"/>
</dbReference>
<keyword evidence="5" id="KW-1185">Reference proteome</keyword>
<dbReference type="RefSeq" id="WP_389362932.1">
    <property type="nucleotide sequence ID" value="NZ_JBIACK010000011.1"/>
</dbReference>
<dbReference type="EC" id="3.-.-.-" evidence="4"/>
<evidence type="ECO:0000259" key="3">
    <source>
        <dbReference type="Pfam" id="PF00857"/>
    </source>
</evidence>
<evidence type="ECO:0000313" key="4">
    <source>
        <dbReference type="EMBL" id="MFE8702770.1"/>
    </source>
</evidence>
<keyword evidence="2 4" id="KW-0378">Hydrolase</keyword>
<dbReference type="InterPro" id="IPR000868">
    <property type="entry name" value="Isochorismatase-like_dom"/>
</dbReference>
<dbReference type="PANTHER" id="PTHR43540:SF1">
    <property type="entry name" value="ISOCHORISMATASE HYDROLASE"/>
    <property type="match status" value="1"/>
</dbReference>
<comment type="caution">
    <text evidence="4">The sequence shown here is derived from an EMBL/GenBank/DDBJ whole genome shotgun (WGS) entry which is preliminary data.</text>
</comment>
<dbReference type="PANTHER" id="PTHR43540">
    <property type="entry name" value="PEROXYUREIDOACRYLATE/UREIDOACRYLATE AMIDOHYDROLASE-RELATED"/>
    <property type="match status" value="1"/>
</dbReference>
<dbReference type="GO" id="GO:0016787">
    <property type="term" value="F:hydrolase activity"/>
    <property type="evidence" value="ECO:0007669"/>
    <property type="project" value="UniProtKB-KW"/>
</dbReference>